<feature type="transmembrane region" description="Helical" evidence="21">
    <location>
        <begin position="644"/>
        <end position="667"/>
    </location>
</feature>
<keyword evidence="22" id="KW-0732">Signal</keyword>
<dbReference type="InterPro" id="IPR001680">
    <property type="entry name" value="WD40_rpt"/>
</dbReference>
<dbReference type="SMART" id="SM00320">
    <property type="entry name" value="WD40"/>
    <property type="match status" value="2"/>
</dbReference>
<evidence type="ECO:0000256" key="8">
    <source>
        <dbReference type="ARBA" id="ARBA00022692"/>
    </source>
</evidence>
<evidence type="ECO:0000256" key="9">
    <source>
        <dbReference type="ARBA" id="ARBA00022737"/>
    </source>
</evidence>
<evidence type="ECO:0000256" key="22">
    <source>
        <dbReference type="SAM" id="SignalP"/>
    </source>
</evidence>
<dbReference type="PANTHER" id="PTHR46378">
    <property type="entry name" value="STEROL REGULATORY ELEMENT-BINDING PROTEIN CLEAVAGE-ACTIVATING PROTEIN"/>
    <property type="match status" value="1"/>
</dbReference>
<evidence type="ECO:0000256" key="1">
    <source>
        <dbReference type="ARBA" id="ARBA00004477"/>
    </source>
</evidence>
<dbReference type="GO" id="GO:0032933">
    <property type="term" value="P:SREBP signaling pathway"/>
    <property type="evidence" value="ECO:0007669"/>
    <property type="project" value="InterPro"/>
</dbReference>
<evidence type="ECO:0000313" key="25">
    <source>
        <dbReference type="Proteomes" id="UP000016922"/>
    </source>
</evidence>
<keyword evidence="17" id="KW-0325">Glycoprotein</keyword>
<feature type="transmembrane region" description="Helical" evidence="21">
    <location>
        <begin position="448"/>
        <end position="473"/>
    </location>
</feature>
<dbReference type="AlphaFoldDB" id="S3DUN3"/>
<dbReference type="OMA" id="EFQFRPM"/>
<dbReference type="GeneID" id="19471901"/>
<keyword evidence="7" id="KW-0853">WD repeat</keyword>
<evidence type="ECO:0000256" key="20">
    <source>
        <dbReference type="ARBA" id="ARBA00045958"/>
    </source>
</evidence>
<evidence type="ECO:0000256" key="3">
    <source>
        <dbReference type="ARBA" id="ARBA00004653"/>
    </source>
</evidence>
<comment type="function">
    <text evidence="20">Escort protein required for cholesterol as well as lipid homeostasis. Regulates export of the SCAP-SREBP complex from the endoplasmic reticulum to the Golgi upon low cholesterol, thereby regulating the processing of sterol regulatory element-binding proteins (SREBPs) SREBF1/SREBP1 and SREBF2/SREBP2. At high sterol concentrations, formation of a ternary complex with INSIG (INSIG1 or INSIG2) leads to mask the ER export signal in SCAP, promoting retention of the complex in the endoplasmic reticulum. Low sterol concentrations trigger release of INSIG, a conformational change in the SSD domain of SCAP, unmasking of the ER export signal, promoting recruitment into COPII-coated vesicles and transport of the SCAP-SREBP to the Golgi: in the Golgi, SREBPs are then processed, releasing the transcription factor fragment of SREBPs from the membrane, its import into the nucleus and up-regulation of LDLR, INSIG1 and the mevalonate pathway. Binds cholesterol via its SSD domain.</text>
</comment>
<dbReference type="PROSITE" id="PS50156">
    <property type="entry name" value="SSD"/>
    <property type="match status" value="1"/>
</dbReference>
<comment type="subcellular location">
    <subcellularLocation>
        <location evidence="2">Cytoplasmic vesicle</location>
        <location evidence="2">COPII-coated vesicle membrane</location>
        <topology evidence="2">Multi-pass membrane protein</topology>
    </subcellularLocation>
    <subcellularLocation>
        <location evidence="1">Endoplasmic reticulum membrane</location>
        <topology evidence="1">Multi-pass membrane protein</topology>
    </subcellularLocation>
    <subcellularLocation>
        <location evidence="3">Golgi apparatus membrane</location>
        <topology evidence="3">Multi-pass membrane protein</topology>
    </subcellularLocation>
</comment>
<dbReference type="GO" id="GO:0045540">
    <property type="term" value="P:regulation of cholesterol biosynthetic process"/>
    <property type="evidence" value="ECO:0007669"/>
    <property type="project" value="TreeGrafter"/>
</dbReference>
<evidence type="ECO:0000256" key="21">
    <source>
        <dbReference type="SAM" id="Phobius"/>
    </source>
</evidence>
<keyword evidence="11 21" id="KW-1133">Transmembrane helix</keyword>
<dbReference type="KEGG" id="glz:GLAREA_12861"/>
<protein>
    <recommendedName>
        <fullName evidence="5">Sterol regulatory element-binding protein cleavage-activating protein</fullName>
    </recommendedName>
</protein>
<dbReference type="InterPro" id="IPR030225">
    <property type="entry name" value="SCAP"/>
</dbReference>
<dbReference type="InterPro" id="IPR036322">
    <property type="entry name" value="WD40_repeat_dom_sf"/>
</dbReference>
<keyword evidence="8 21" id="KW-0812">Transmembrane</keyword>
<dbReference type="RefSeq" id="XP_008082815.1">
    <property type="nucleotide sequence ID" value="XM_008084624.1"/>
</dbReference>
<evidence type="ECO:0000256" key="6">
    <source>
        <dbReference type="ARBA" id="ARBA00022548"/>
    </source>
</evidence>
<evidence type="ECO:0000256" key="10">
    <source>
        <dbReference type="ARBA" id="ARBA00022824"/>
    </source>
</evidence>
<evidence type="ECO:0000256" key="19">
    <source>
        <dbReference type="ARBA" id="ARBA00023329"/>
    </source>
</evidence>
<evidence type="ECO:0000256" key="13">
    <source>
        <dbReference type="ARBA" id="ARBA00023098"/>
    </source>
</evidence>
<dbReference type="STRING" id="1116229.S3DUN3"/>
<comment type="similarity">
    <text evidence="4">Belongs to the WD repeat SCAP family.</text>
</comment>
<proteinExistence type="inferred from homology"/>
<dbReference type="OrthoDB" id="1914839at2759"/>
<keyword evidence="12" id="KW-0333">Golgi apparatus</keyword>
<dbReference type="GO" id="GO:0008203">
    <property type="term" value="P:cholesterol metabolic process"/>
    <property type="evidence" value="ECO:0007669"/>
    <property type="project" value="UniProtKB-KW"/>
</dbReference>
<dbReference type="GO" id="GO:0005789">
    <property type="term" value="C:endoplasmic reticulum membrane"/>
    <property type="evidence" value="ECO:0007669"/>
    <property type="project" value="UniProtKB-SubCell"/>
</dbReference>
<feature type="transmembrane region" description="Helical" evidence="21">
    <location>
        <begin position="69"/>
        <end position="90"/>
    </location>
</feature>
<keyword evidence="15 21" id="KW-0472">Membrane</keyword>
<keyword evidence="9" id="KW-0677">Repeat</keyword>
<dbReference type="InterPro" id="IPR000731">
    <property type="entry name" value="SSD"/>
</dbReference>
<dbReference type="GO" id="GO:0032936">
    <property type="term" value="C:SREBP-SCAP complex"/>
    <property type="evidence" value="ECO:0007669"/>
    <property type="project" value="TreeGrafter"/>
</dbReference>
<sequence>MTLMAFGYPLVLAIALLVLAGKVTENPASMIWYLLYPFRGTTEPPKLDVKHPLRHNFTRYGTNAAKHPVITLLISLAVASILIYPFPFLYTNNFTNGASNLPHHVWTSAQPFEGGGNTRPDVVMRSIWVHGSYMKALDSDVLKTALEIQNELLGPTTDFNPRRPVDEPLPDPIPIDMTADTRDRFHAINGMSNSSWFFHSPLQYWSCDQNRIDGDKDIIKTVNEGAKQATSVNVTLRHSIVFSGKRFEDHRLVAADALVITLVHMIDSPVGRQWERRGEEIARRGSDKWKIIPPDDTSAASTLYEFRFQPLSIQDDLFLVLIYAVLSAYFFINLLKMRALKSRLGLIFAALTQIAVSTMSSFTICAILKIDLSKIPREFYPLVIAALGTQNICTLINTVIMTPSDRPTATRMGDALGQNGHVALASLAQNITILYMLSTVVYPPISAFATFVALALILDYFYLLTFFTAVLSIDVRRTELTDSLSRIQTTRNDRDSPELQQRKTWFDAILRGEAPASTRIAGTILMIGFVVIAQWHFFENESLFGTVQRLLKLITSQTSSPRQNSTALLSVDINQARTPTAWLRLQDHETAHEMIQVIKPNANRIISRVYNPVIFVLNGADRNATRFGVRPFLPAAYDFARNQFGVLLTVVVFLLAAVSLIMNWLLWDESPDIDDVERPEDDPLLSVKTLSHGHFLDIVLMKASNDGVIATAGLDRCIHVWDIRKGTFSYIVHDPDSEIDPFPVLAMAIDSDSNWLAILSAKDKVMLWNIPERRWGPVMDVEMKNRTPAAFLFGYDKSELIDPLLVARHNGVMTELHMEANESKQMRICHSPLVCVRPHFEKPSPQYPHPPPRIVTSSRKGCVHVASQMDEGWVSEGLEIPEIPDDKEIRSIVPLPALSSFLAVREHTVDLVDIFTHKVTHTFPTKSMAPDSLRCFHSTRRRPQCGSVGLASLALAYTCIETGSCILQSYLPQRDGDTICFRDPWTPGSKTCCLWGETVEKTFEIENPGQWQALQVGYIVGIRTREAAVKVTEAMNGHTSIPGLRHRGGLPRAFSKRADIHPVSDDDVWEVWSISAKGEKYSAPLSDDNYGRGHLLVSGLGPIERVGKRTIAVALGNVVKIVTIGNDKFDDTREEADDAAFVGMASSRKKKAGALARKRTT</sequence>
<keyword evidence="13" id="KW-0443">Lipid metabolism</keyword>
<dbReference type="InterPro" id="IPR019775">
    <property type="entry name" value="WD40_repeat_CS"/>
</dbReference>
<dbReference type="SUPFAM" id="SSF50978">
    <property type="entry name" value="WD40 repeat-like"/>
    <property type="match status" value="1"/>
</dbReference>
<feature type="transmembrane region" description="Helical" evidence="21">
    <location>
        <begin position="317"/>
        <end position="335"/>
    </location>
</feature>
<dbReference type="GO" id="GO:0000139">
    <property type="term" value="C:Golgi membrane"/>
    <property type="evidence" value="ECO:0007669"/>
    <property type="project" value="UniProtKB-SubCell"/>
</dbReference>
<feature type="signal peptide" evidence="22">
    <location>
        <begin position="1"/>
        <end position="20"/>
    </location>
</feature>
<reference evidence="24 25" key="1">
    <citation type="journal article" date="2013" name="BMC Genomics">
        <title>Genomics-driven discovery of the pneumocandin biosynthetic gene cluster in the fungus Glarea lozoyensis.</title>
        <authorList>
            <person name="Chen L."/>
            <person name="Yue Q."/>
            <person name="Zhang X."/>
            <person name="Xiang M."/>
            <person name="Wang C."/>
            <person name="Li S."/>
            <person name="Che Y."/>
            <person name="Ortiz-Lopez F.J."/>
            <person name="Bills G.F."/>
            <person name="Liu X."/>
            <person name="An Z."/>
        </authorList>
    </citation>
    <scope>NUCLEOTIDE SEQUENCE [LARGE SCALE GENOMIC DNA]</scope>
    <source>
        <strain evidence="25">ATCC 20868 / MF5171</strain>
    </source>
</reference>
<feature type="transmembrane region" description="Helical" evidence="21">
    <location>
        <begin position="420"/>
        <end position="441"/>
    </location>
</feature>
<evidence type="ECO:0000256" key="16">
    <source>
        <dbReference type="ARBA" id="ARBA00023166"/>
    </source>
</evidence>
<keyword evidence="6" id="KW-0153">Cholesterol metabolism</keyword>
<keyword evidence="14" id="KW-0446">Lipid-binding</keyword>
<keyword evidence="16" id="KW-1207">Sterol metabolism</keyword>
<feature type="chain" id="PRO_5004508758" description="Sterol regulatory element-binding protein cleavage-activating protein" evidence="22">
    <location>
        <begin position="21"/>
        <end position="1161"/>
    </location>
</feature>
<evidence type="ECO:0000256" key="11">
    <source>
        <dbReference type="ARBA" id="ARBA00022989"/>
    </source>
</evidence>
<evidence type="ECO:0000313" key="24">
    <source>
        <dbReference type="EMBL" id="EPE30138.1"/>
    </source>
</evidence>
<dbReference type="PROSITE" id="PS00678">
    <property type="entry name" value="WD_REPEATS_1"/>
    <property type="match status" value="1"/>
</dbReference>
<keyword evidence="19" id="KW-0968">Cytoplasmic vesicle</keyword>
<keyword evidence="10" id="KW-0256">Endoplasmic reticulum</keyword>
<evidence type="ECO:0000259" key="23">
    <source>
        <dbReference type="PROSITE" id="PS50156"/>
    </source>
</evidence>
<gene>
    <name evidence="24" type="ORF">GLAREA_12861</name>
</gene>
<evidence type="ECO:0000256" key="14">
    <source>
        <dbReference type="ARBA" id="ARBA00023121"/>
    </source>
</evidence>
<evidence type="ECO:0000256" key="2">
    <source>
        <dbReference type="ARBA" id="ARBA00004557"/>
    </source>
</evidence>
<dbReference type="SUPFAM" id="SSF82866">
    <property type="entry name" value="Multidrug efflux transporter AcrB transmembrane domain"/>
    <property type="match status" value="1"/>
</dbReference>
<dbReference type="InterPro" id="IPR015943">
    <property type="entry name" value="WD40/YVTN_repeat-like_dom_sf"/>
</dbReference>
<dbReference type="EMBL" id="KE145365">
    <property type="protein sequence ID" value="EPE30138.1"/>
    <property type="molecule type" value="Genomic_DNA"/>
</dbReference>
<dbReference type="Pfam" id="PF12349">
    <property type="entry name" value="Sterol-sensing"/>
    <property type="match status" value="1"/>
</dbReference>
<evidence type="ECO:0000256" key="15">
    <source>
        <dbReference type="ARBA" id="ARBA00023136"/>
    </source>
</evidence>
<name>S3DUN3_GLAL2</name>
<organism evidence="24 25">
    <name type="scientific">Glarea lozoyensis (strain ATCC 20868 / MF5171)</name>
    <dbReference type="NCBI Taxonomy" id="1116229"/>
    <lineage>
        <taxon>Eukaryota</taxon>
        <taxon>Fungi</taxon>
        <taxon>Dikarya</taxon>
        <taxon>Ascomycota</taxon>
        <taxon>Pezizomycotina</taxon>
        <taxon>Leotiomycetes</taxon>
        <taxon>Helotiales</taxon>
        <taxon>Helotiaceae</taxon>
        <taxon>Glarea</taxon>
    </lineage>
</organism>
<evidence type="ECO:0000256" key="7">
    <source>
        <dbReference type="ARBA" id="ARBA00022574"/>
    </source>
</evidence>
<evidence type="ECO:0000256" key="4">
    <source>
        <dbReference type="ARBA" id="ARBA00007410"/>
    </source>
</evidence>
<keyword evidence="18" id="KW-0753">Steroid metabolism</keyword>
<accession>S3DUN3</accession>
<feature type="transmembrane region" description="Helical" evidence="21">
    <location>
        <begin position="379"/>
        <end position="400"/>
    </location>
</feature>
<feature type="domain" description="SSD" evidence="23">
    <location>
        <begin position="315"/>
        <end position="473"/>
    </location>
</feature>
<dbReference type="eggNOG" id="KOG1933">
    <property type="taxonomic scope" value="Eukaryota"/>
</dbReference>
<feature type="transmembrane region" description="Helical" evidence="21">
    <location>
        <begin position="347"/>
        <end position="367"/>
    </location>
</feature>
<dbReference type="Proteomes" id="UP000016922">
    <property type="component" value="Unassembled WGS sequence"/>
</dbReference>
<dbReference type="InterPro" id="IPR053958">
    <property type="entry name" value="HMGCR/SNAP/NPC1-like_SSD"/>
</dbReference>
<dbReference type="PANTHER" id="PTHR46378:SF1">
    <property type="entry name" value="STEROL REGULATORY ELEMENT-BINDING PROTEIN CLEAVAGE-ACTIVATING PROTEIN"/>
    <property type="match status" value="1"/>
</dbReference>
<evidence type="ECO:0000256" key="12">
    <source>
        <dbReference type="ARBA" id="ARBA00023034"/>
    </source>
</evidence>
<dbReference type="GO" id="GO:0012507">
    <property type="term" value="C:ER to Golgi transport vesicle membrane"/>
    <property type="evidence" value="ECO:0007669"/>
    <property type="project" value="UniProtKB-SubCell"/>
</dbReference>
<evidence type="ECO:0000256" key="17">
    <source>
        <dbReference type="ARBA" id="ARBA00023180"/>
    </source>
</evidence>
<evidence type="ECO:0000256" key="5">
    <source>
        <dbReference type="ARBA" id="ARBA00019541"/>
    </source>
</evidence>
<dbReference type="Gene3D" id="2.130.10.10">
    <property type="entry name" value="YVTN repeat-like/Quinoprotein amine dehydrogenase"/>
    <property type="match status" value="1"/>
</dbReference>
<dbReference type="GO" id="GO:0032934">
    <property type="term" value="F:sterol binding"/>
    <property type="evidence" value="ECO:0007669"/>
    <property type="project" value="InterPro"/>
</dbReference>
<dbReference type="HOGENOM" id="CLU_004183_0_0_1"/>
<evidence type="ECO:0000256" key="18">
    <source>
        <dbReference type="ARBA" id="ARBA00023221"/>
    </source>
</evidence>
<keyword evidence="25" id="KW-1185">Reference proteome</keyword>